<evidence type="ECO:0000256" key="2">
    <source>
        <dbReference type="ARBA" id="ARBA00005102"/>
    </source>
</evidence>
<evidence type="ECO:0000256" key="3">
    <source>
        <dbReference type="ARBA" id="ARBA00006586"/>
    </source>
</evidence>
<dbReference type="GO" id="GO:0016811">
    <property type="term" value="F:hydrolase activity, acting on carbon-nitrogen (but not peptide) bonds, in linear amides"/>
    <property type="evidence" value="ECO:0007669"/>
    <property type="project" value="InterPro"/>
</dbReference>
<dbReference type="GO" id="GO:0017000">
    <property type="term" value="P:antibiotic biosynthetic process"/>
    <property type="evidence" value="ECO:0007669"/>
    <property type="project" value="InterPro"/>
</dbReference>
<dbReference type="SUPFAM" id="SSF56235">
    <property type="entry name" value="N-terminal nucleophile aminohydrolases (Ntn hydrolases)"/>
    <property type="match status" value="1"/>
</dbReference>
<dbReference type="GO" id="GO:0019290">
    <property type="term" value="P:siderophore biosynthetic process"/>
    <property type="evidence" value="ECO:0007669"/>
    <property type="project" value="InterPro"/>
</dbReference>
<comment type="function">
    <text evidence="1">Acyltransferase required for the direct transfer of medium- to long-chain fatty acyl moieties from a carrier protein (MbtL) on to the epsilon-amino group of lysine residue in the mycobactin core.</text>
</comment>
<keyword evidence="6" id="KW-0865">Zymogen</keyword>
<evidence type="ECO:0000256" key="1">
    <source>
        <dbReference type="ARBA" id="ARBA00003818"/>
    </source>
</evidence>
<dbReference type="InterPro" id="IPR016181">
    <property type="entry name" value="Acyl_CoA_acyltransferase"/>
</dbReference>
<dbReference type="Gene3D" id="1.10.1400.10">
    <property type="match status" value="1"/>
</dbReference>
<dbReference type="Pfam" id="PF01804">
    <property type="entry name" value="Penicil_amidase"/>
    <property type="match status" value="1"/>
</dbReference>
<dbReference type="AlphaFoldDB" id="A0A2I1PBT4"/>
<feature type="compositionally biased region" description="Low complexity" evidence="8">
    <location>
        <begin position="1"/>
        <end position="12"/>
    </location>
</feature>
<evidence type="ECO:0000259" key="9">
    <source>
        <dbReference type="SMART" id="SM01006"/>
    </source>
</evidence>
<feature type="region of interest" description="Disordered" evidence="8">
    <location>
        <begin position="1"/>
        <end position="40"/>
    </location>
</feature>
<feature type="compositionally biased region" description="Basic and acidic residues" evidence="8">
    <location>
        <begin position="15"/>
        <end position="24"/>
    </location>
</feature>
<evidence type="ECO:0000256" key="5">
    <source>
        <dbReference type="ARBA" id="ARBA00022801"/>
    </source>
</evidence>
<dbReference type="SMART" id="SM01006">
    <property type="entry name" value="AlcB"/>
    <property type="match status" value="1"/>
</dbReference>
<feature type="domain" description="Acyltransferase MbtK/IucB-like conserved" evidence="9">
    <location>
        <begin position="764"/>
        <end position="811"/>
    </location>
</feature>
<dbReference type="Pfam" id="PF13523">
    <property type="entry name" value="Acetyltransf_8"/>
    <property type="match status" value="1"/>
</dbReference>
<evidence type="ECO:0000256" key="7">
    <source>
        <dbReference type="ARBA" id="ARBA00031122"/>
    </source>
</evidence>
<dbReference type="Gene3D" id="3.60.20.10">
    <property type="entry name" value="Glutamine Phosphoribosylpyrophosphate, subunit 1, domain 1"/>
    <property type="match status" value="1"/>
</dbReference>
<dbReference type="OrthoDB" id="9759796at2"/>
<feature type="compositionally biased region" description="Polar residues" evidence="8">
    <location>
        <begin position="333"/>
        <end position="346"/>
    </location>
</feature>
<comment type="similarity">
    <text evidence="3">Belongs to the peptidase S45 family.</text>
</comment>
<name>A0A2I1PBT4_9MICO</name>
<evidence type="ECO:0000313" key="10">
    <source>
        <dbReference type="EMBL" id="PKZ42090.1"/>
    </source>
</evidence>
<dbReference type="InterPro" id="IPR029055">
    <property type="entry name" value="Ntn_hydrolases_N"/>
</dbReference>
<proteinExistence type="inferred from homology"/>
<dbReference type="RefSeq" id="WP_101849364.1">
    <property type="nucleotide sequence ID" value="NZ_PKIZ01000006.1"/>
</dbReference>
<evidence type="ECO:0000256" key="6">
    <source>
        <dbReference type="ARBA" id="ARBA00023145"/>
    </source>
</evidence>
<protein>
    <recommendedName>
        <fullName evidence="4">Lysine N-acyltransferase MbtK</fullName>
    </recommendedName>
    <alternativeName>
        <fullName evidence="7">Mycobactin synthase protein K</fullName>
    </alternativeName>
</protein>
<dbReference type="GO" id="GO:0016746">
    <property type="term" value="F:acyltransferase activity"/>
    <property type="evidence" value="ECO:0007669"/>
    <property type="project" value="InterPro"/>
</dbReference>
<dbReference type="InterPro" id="IPR043147">
    <property type="entry name" value="Penicillin_amidase_A-knob"/>
</dbReference>
<dbReference type="Gene3D" id="2.30.120.10">
    <property type="match status" value="1"/>
</dbReference>
<evidence type="ECO:0000313" key="11">
    <source>
        <dbReference type="Proteomes" id="UP000234206"/>
    </source>
</evidence>
<feature type="region of interest" description="Disordered" evidence="8">
    <location>
        <begin position="432"/>
        <end position="453"/>
    </location>
</feature>
<keyword evidence="11" id="KW-1185">Reference proteome</keyword>
<dbReference type="UniPathway" id="UPA00011"/>
<dbReference type="PANTHER" id="PTHR34218">
    <property type="entry name" value="PEPTIDASE S45 PENICILLIN AMIDASE"/>
    <property type="match status" value="1"/>
</dbReference>
<dbReference type="InterPro" id="IPR023343">
    <property type="entry name" value="Penicillin_amidase_dom1"/>
</dbReference>
<organism evidence="10 11">
    <name type="scientific">Kytococcus schroeteri</name>
    <dbReference type="NCBI Taxonomy" id="138300"/>
    <lineage>
        <taxon>Bacteria</taxon>
        <taxon>Bacillati</taxon>
        <taxon>Actinomycetota</taxon>
        <taxon>Actinomycetes</taxon>
        <taxon>Micrococcales</taxon>
        <taxon>Kytococcaceae</taxon>
        <taxon>Kytococcus</taxon>
    </lineage>
</organism>
<dbReference type="PANTHER" id="PTHR34218:SF4">
    <property type="entry name" value="ACYL-HOMOSERINE LACTONE ACYLASE QUIP"/>
    <property type="match status" value="1"/>
</dbReference>
<evidence type="ECO:0000256" key="8">
    <source>
        <dbReference type="SAM" id="MobiDB-lite"/>
    </source>
</evidence>
<dbReference type="Gene3D" id="3.40.630.30">
    <property type="match status" value="1"/>
</dbReference>
<dbReference type="EMBL" id="PKIZ01000006">
    <property type="protein sequence ID" value="PKZ42090.1"/>
    <property type="molecule type" value="Genomic_DNA"/>
</dbReference>
<keyword evidence="5" id="KW-0378">Hydrolase</keyword>
<sequence>MTGTPSTSTTPQPGHPHDPPRPHDVPSPPTPPRGEARRDAAGVPHVVAATEPDLLHTQGWVTARDRTWQLVSDRWRAHGTWAEAVHHLRAAGTEVAAPVAGTAAEWDRFAHRIGVRATAERSLAALTPETREWVEHYAEGVRDGLATVAAADVPELRALVGRDAGRVPGFEAVSPDADPLDWRAWDAADCLAVFWLQQVLFGDWPHQLWREHVTEQLGPEWVDWLAADPSAQASGSNAIGVVGARSATGAPLLASDPHRLLEAPNVYQQVRLTVEPSGGSEGPGLDVAGLAFPGVPGVQHVGHAGSVAWCITNAMARTQQLVPLSSDDRAVTTPGTTLTESGATTGAASVTRLWGRPGDPGARAVRQAADLSPGLGFEALPRLFHARTAQDAMTAWDHWVEPANCVLVADVDSLWEGVAGRPLGVLDVARPEAAPATGPTPSGDGAGPSAWSTHQPWRRVEGVAVHANHRRDQTAAWGEAFAPPHRADRIRELLCAEPLVTGEDLSRIQLDTRSQGLLNLLRLTGVVVGGVPDAPGRPSVLGAPDHPVAKALANFDGHMDPESDLALLAWRWRTALARRVAALPALAPLHEDSSVTAAARAEFPALFEPWLDVTARVGLGLESLAAALPEELRTCARQALDDVADHLPTADRAADRWGAEHQAFGLHALGWPVPLGPVGGDVDCVAATSSVPGRTASTVRGPVCRAVLDLADPGASRWAVPLGAHGVLDVPTARNQTEAWRTGELLPVFSQPDSAPPPPELVFTPVVPEVDGPVIHAWATEHRGRFWGMGDYSVQDVVEVYTWLDASPHHHAWMVTHEGQPVALWQTYDPAHDPVGEGYEVRPGDVGMHLMVGPRRHGIAELPALVGAQGAAMVFADPGALRLVAEPDQRNTPAVQRLVQAGFTLGPVVDLGHKVAQFAFLERPPGGVLA</sequence>
<gene>
    <name evidence="10" type="ORF">CYJ76_04385</name>
</gene>
<dbReference type="Proteomes" id="UP000234206">
    <property type="component" value="Unassembled WGS sequence"/>
</dbReference>
<dbReference type="Gene3D" id="1.10.439.10">
    <property type="entry name" value="Penicillin Amidohydrolase, domain 1"/>
    <property type="match status" value="1"/>
</dbReference>
<feature type="region of interest" description="Disordered" evidence="8">
    <location>
        <begin position="327"/>
        <end position="346"/>
    </location>
</feature>
<dbReference type="InterPro" id="IPR019432">
    <property type="entry name" value="Acyltransferase_MbtK/IucB-like"/>
</dbReference>
<reference evidence="10 11" key="1">
    <citation type="submission" date="2017-12" db="EMBL/GenBank/DDBJ databases">
        <title>Phylogenetic diversity of female urinary microbiome.</title>
        <authorList>
            <person name="Thomas-White K."/>
            <person name="Wolfe A.J."/>
        </authorList>
    </citation>
    <scope>NUCLEOTIDE SEQUENCE [LARGE SCALE GENOMIC DNA]</scope>
    <source>
        <strain evidence="10 11">UMB1298</strain>
    </source>
</reference>
<dbReference type="SUPFAM" id="SSF55729">
    <property type="entry name" value="Acyl-CoA N-acyltransferases (Nat)"/>
    <property type="match status" value="1"/>
</dbReference>
<accession>A0A2I1PBT4</accession>
<dbReference type="InterPro" id="IPR002692">
    <property type="entry name" value="S45"/>
</dbReference>
<comment type="pathway">
    <text evidence="2">Siderophore biosynthesis; mycobactin biosynthesis.</text>
</comment>
<comment type="caution">
    <text evidence="10">The sequence shown here is derived from an EMBL/GenBank/DDBJ whole genome shotgun (WGS) entry which is preliminary data.</text>
</comment>
<evidence type="ECO:0000256" key="4">
    <source>
        <dbReference type="ARBA" id="ARBA00020586"/>
    </source>
</evidence>
<dbReference type="InterPro" id="IPR043146">
    <property type="entry name" value="Penicillin_amidase_N_B-knob"/>
</dbReference>